<feature type="domain" description="Major facilitator superfamily (MFS) profile" evidence="9">
    <location>
        <begin position="18"/>
        <end position="403"/>
    </location>
</feature>
<keyword evidence="11" id="KW-1185">Reference proteome</keyword>
<dbReference type="SUPFAM" id="SSF103473">
    <property type="entry name" value="MFS general substrate transporter"/>
    <property type="match status" value="1"/>
</dbReference>
<feature type="transmembrane region" description="Helical" evidence="8">
    <location>
        <begin position="353"/>
        <end position="373"/>
    </location>
</feature>
<feature type="transmembrane region" description="Helical" evidence="8">
    <location>
        <begin position="110"/>
        <end position="131"/>
    </location>
</feature>
<feature type="transmembrane region" description="Helical" evidence="8">
    <location>
        <begin position="57"/>
        <end position="74"/>
    </location>
</feature>
<evidence type="ECO:0000256" key="1">
    <source>
        <dbReference type="ARBA" id="ARBA00004651"/>
    </source>
</evidence>
<reference evidence="10" key="1">
    <citation type="submission" date="2021-12" db="EMBL/GenBank/DDBJ databases">
        <authorList>
            <person name="Li Y."/>
        </authorList>
    </citation>
    <scope>NUCLEOTIDE SEQUENCE</scope>
    <source>
        <strain evidence="10">DKSPLA3</strain>
    </source>
</reference>
<keyword evidence="8" id="KW-0997">Cell inner membrane</keyword>
<feature type="transmembrane region" description="Helical" evidence="8">
    <location>
        <begin position="257"/>
        <end position="276"/>
    </location>
</feature>
<feature type="transmembrane region" description="Helical" evidence="8">
    <location>
        <begin position="171"/>
        <end position="193"/>
    </location>
</feature>
<dbReference type="Proteomes" id="UP001139089">
    <property type="component" value="Unassembled WGS sequence"/>
</dbReference>
<dbReference type="InterPro" id="IPR020846">
    <property type="entry name" value="MFS_dom"/>
</dbReference>
<evidence type="ECO:0000256" key="4">
    <source>
        <dbReference type="ARBA" id="ARBA00022475"/>
    </source>
</evidence>
<comment type="caution">
    <text evidence="10">The sequence shown here is derived from an EMBL/GenBank/DDBJ whole genome shotgun (WGS) entry which is preliminary data.</text>
</comment>
<evidence type="ECO:0000313" key="10">
    <source>
        <dbReference type="EMBL" id="MCD7109820.1"/>
    </source>
</evidence>
<evidence type="ECO:0000256" key="8">
    <source>
        <dbReference type="RuleBase" id="RU365088"/>
    </source>
</evidence>
<keyword evidence="4" id="KW-1003">Cell membrane</keyword>
<dbReference type="PANTHER" id="PTHR23502">
    <property type="entry name" value="MAJOR FACILITATOR SUPERFAMILY"/>
    <property type="match status" value="1"/>
</dbReference>
<keyword evidence="5 8" id="KW-0812">Transmembrane</keyword>
<dbReference type="InterPro" id="IPR036259">
    <property type="entry name" value="MFS_trans_sf"/>
</dbReference>
<dbReference type="CDD" id="cd17320">
    <property type="entry name" value="MFS_MdfA_MDR_like"/>
    <property type="match status" value="1"/>
</dbReference>
<dbReference type="GO" id="GO:1990961">
    <property type="term" value="P:xenobiotic detoxification by transmembrane export across the plasma membrane"/>
    <property type="evidence" value="ECO:0007669"/>
    <property type="project" value="InterPro"/>
</dbReference>
<dbReference type="RefSeq" id="WP_162743073.1">
    <property type="nucleotide sequence ID" value="NZ_JAJOZR010000007.1"/>
</dbReference>
<dbReference type="PANTHER" id="PTHR23502:SF132">
    <property type="entry name" value="POLYAMINE TRANSPORTER 2-RELATED"/>
    <property type="match status" value="1"/>
</dbReference>
<keyword evidence="7 8" id="KW-0472">Membrane</keyword>
<evidence type="ECO:0000256" key="3">
    <source>
        <dbReference type="ARBA" id="ARBA00022448"/>
    </source>
</evidence>
<evidence type="ECO:0000256" key="2">
    <source>
        <dbReference type="ARBA" id="ARBA00006236"/>
    </source>
</evidence>
<feature type="transmembrane region" description="Helical" evidence="8">
    <location>
        <begin position="143"/>
        <end position="165"/>
    </location>
</feature>
<organism evidence="10 11">
    <name type="scientific">Rhizobium quercicola</name>
    <dbReference type="NCBI Taxonomy" id="2901226"/>
    <lineage>
        <taxon>Bacteria</taxon>
        <taxon>Pseudomonadati</taxon>
        <taxon>Pseudomonadota</taxon>
        <taxon>Alphaproteobacteria</taxon>
        <taxon>Hyphomicrobiales</taxon>
        <taxon>Rhizobiaceae</taxon>
        <taxon>Rhizobium/Agrobacterium group</taxon>
        <taxon>Rhizobium</taxon>
    </lineage>
</organism>
<comment type="subcellular location">
    <subcellularLocation>
        <location evidence="8">Cell inner membrane</location>
        <topology evidence="8">Multi-pass membrane protein</topology>
    </subcellularLocation>
    <subcellularLocation>
        <location evidence="1">Cell membrane</location>
        <topology evidence="1">Multi-pass membrane protein</topology>
    </subcellularLocation>
</comment>
<dbReference type="GO" id="GO:0042910">
    <property type="term" value="F:xenobiotic transmembrane transporter activity"/>
    <property type="evidence" value="ECO:0007669"/>
    <property type="project" value="InterPro"/>
</dbReference>
<dbReference type="GO" id="GO:0005886">
    <property type="term" value="C:plasma membrane"/>
    <property type="evidence" value="ECO:0007669"/>
    <property type="project" value="UniProtKB-SubCell"/>
</dbReference>
<gene>
    <name evidence="10" type="ORF">LRX75_12320</name>
</gene>
<dbReference type="Pfam" id="PF07690">
    <property type="entry name" value="MFS_1"/>
    <property type="match status" value="1"/>
</dbReference>
<feature type="transmembrane region" description="Helical" evidence="8">
    <location>
        <begin position="312"/>
        <end position="333"/>
    </location>
</feature>
<evidence type="ECO:0000256" key="6">
    <source>
        <dbReference type="ARBA" id="ARBA00022989"/>
    </source>
</evidence>
<dbReference type="NCBIfam" id="TIGR00710">
    <property type="entry name" value="efflux_Bcr_CflA"/>
    <property type="match status" value="1"/>
</dbReference>
<feature type="transmembrane region" description="Helical" evidence="8">
    <location>
        <begin position="379"/>
        <end position="398"/>
    </location>
</feature>
<accession>A0A9X1NT27</accession>
<dbReference type="PROSITE" id="PS50850">
    <property type="entry name" value="MFS"/>
    <property type="match status" value="1"/>
</dbReference>
<feature type="transmembrane region" description="Helical" evidence="8">
    <location>
        <begin position="18"/>
        <end position="37"/>
    </location>
</feature>
<name>A0A9X1NT27_9HYPH</name>
<dbReference type="InterPro" id="IPR011701">
    <property type="entry name" value="MFS"/>
</dbReference>
<protein>
    <recommendedName>
        <fullName evidence="8">Bcr/CflA family efflux transporter</fullName>
    </recommendedName>
</protein>
<evidence type="ECO:0000259" key="9">
    <source>
        <dbReference type="PROSITE" id="PS50850"/>
    </source>
</evidence>
<keyword evidence="3 8" id="KW-0813">Transport</keyword>
<keyword evidence="6 8" id="KW-1133">Transmembrane helix</keyword>
<dbReference type="InterPro" id="IPR004812">
    <property type="entry name" value="Efflux_drug-R_Bcr/CmlA"/>
</dbReference>
<feature type="transmembrane region" description="Helical" evidence="8">
    <location>
        <begin position="288"/>
        <end position="306"/>
    </location>
</feature>
<evidence type="ECO:0000256" key="5">
    <source>
        <dbReference type="ARBA" id="ARBA00022692"/>
    </source>
</evidence>
<feature type="transmembrane region" description="Helical" evidence="8">
    <location>
        <begin position="223"/>
        <end position="245"/>
    </location>
</feature>
<dbReference type="EMBL" id="JAJOZR010000007">
    <property type="protein sequence ID" value="MCD7109820.1"/>
    <property type="molecule type" value="Genomic_DNA"/>
</dbReference>
<sequence>MTSTTEPAIAMPLSKGQFIAIMAMLMSINALSIDMMLPGLQEIGQSLGVADENSRQFVITSYLIGMGSAQLFFGPLSDRFGRKVPLIGGLVIYALCAFAIVFVPSFGALLALRFVQGLGAAATRVISVSIVRDIYGGRMMAEVMSLVMMVFMVVPVIAPSIGQLVMLFAEWHMIFLVISIYAFFATVLVVLYLPETLGPENRRPFTIKGIAASFAIVLGNRTALCYALAISFIFGALFGFINSAQQVMVGVFGLGNYFPLVFACFAGLMAVASFTNSRLVGRYGMHRVSHIALLLFVAASAVWALFSAAGFLPFWLFAILYGSAMFQFGLIGANFNAMAMEPLGHVAGTASSVIGFMQTIGGALIGAMIGQAFDGTVTPLAFGFLSVAIIGLFFVLLAERGRLFSSDHHHPAG</sequence>
<comment type="similarity">
    <text evidence="2 8">Belongs to the major facilitator superfamily. Bcr/CmlA family.</text>
</comment>
<feature type="transmembrane region" description="Helical" evidence="8">
    <location>
        <begin position="86"/>
        <end position="104"/>
    </location>
</feature>
<dbReference type="AlphaFoldDB" id="A0A9X1NT27"/>
<evidence type="ECO:0000256" key="7">
    <source>
        <dbReference type="ARBA" id="ARBA00023136"/>
    </source>
</evidence>
<evidence type="ECO:0000313" key="11">
    <source>
        <dbReference type="Proteomes" id="UP001139089"/>
    </source>
</evidence>
<dbReference type="Gene3D" id="1.20.1720.10">
    <property type="entry name" value="Multidrug resistance protein D"/>
    <property type="match status" value="1"/>
</dbReference>
<proteinExistence type="inferred from homology"/>